<keyword evidence="2" id="KW-1185">Reference proteome</keyword>
<dbReference type="GO" id="GO:0006353">
    <property type="term" value="P:DNA-templated transcription termination"/>
    <property type="evidence" value="ECO:0007669"/>
    <property type="project" value="InterPro"/>
</dbReference>
<dbReference type="OrthoDB" id="1931422at2759"/>
<dbReference type="EMBL" id="AWUE01024458">
    <property type="protein sequence ID" value="OMO50663.1"/>
    <property type="molecule type" value="Genomic_DNA"/>
</dbReference>
<protein>
    <submittedName>
        <fullName evidence="1">Uncharacterized protein</fullName>
    </submittedName>
</protein>
<dbReference type="PANTHER" id="PTHR11078">
    <property type="entry name" value="N UTILIZATION SUBSTANCE PROTEIN B-RELATED"/>
    <property type="match status" value="1"/>
</dbReference>
<dbReference type="STRING" id="93759.A0A1R3FXU2"/>
<dbReference type="AlphaFoldDB" id="A0A1R3FXU2"/>
<dbReference type="InterPro" id="IPR011605">
    <property type="entry name" value="NusB_fam"/>
</dbReference>
<evidence type="ECO:0000313" key="2">
    <source>
        <dbReference type="Proteomes" id="UP000187203"/>
    </source>
</evidence>
<organism evidence="1 2">
    <name type="scientific">Corchorus olitorius</name>
    <dbReference type="NCBI Taxonomy" id="93759"/>
    <lineage>
        <taxon>Eukaryota</taxon>
        <taxon>Viridiplantae</taxon>
        <taxon>Streptophyta</taxon>
        <taxon>Embryophyta</taxon>
        <taxon>Tracheophyta</taxon>
        <taxon>Spermatophyta</taxon>
        <taxon>Magnoliopsida</taxon>
        <taxon>eudicotyledons</taxon>
        <taxon>Gunneridae</taxon>
        <taxon>Pentapetalae</taxon>
        <taxon>rosids</taxon>
        <taxon>malvids</taxon>
        <taxon>Malvales</taxon>
        <taxon>Malvaceae</taxon>
        <taxon>Grewioideae</taxon>
        <taxon>Apeibeae</taxon>
        <taxon>Corchorus</taxon>
    </lineage>
</organism>
<gene>
    <name evidence="1" type="ORF">COLO4_37952</name>
</gene>
<comment type="caution">
    <text evidence="1">The sequence shown here is derived from an EMBL/GenBank/DDBJ whole genome shotgun (WGS) entry which is preliminary data.</text>
</comment>
<sequence length="117" mass="13618">MKTNSRGFEYWHEDEFEGLPLEQLPLEVVVQLEINCLCVVFRRLRPIRLFEKRINAIREPGYEFDKASLLQYNNMSFGGPPVTTQSVEEADELLCSDEQDSAIGNLPQRYMLYLSNN</sequence>
<proteinExistence type="predicted"/>
<accession>A0A1R3FXU2</accession>
<dbReference type="PANTHER" id="PTHR11078:SF3">
    <property type="entry name" value="ANTITERMINATION NUSB DOMAIN-CONTAINING PROTEIN"/>
    <property type="match status" value="1"/>
</dbReference>
<dbReference type="GO" id="GO:0009507">
    <property type="term" value="C:chloroplast"/>
    <property type="evidence" value="ECO:0007669"/>
    <property type="project" value="TreeGrafter"/>
</dbReference>
<name>A0A1R3FXU2_9ROSI</name>
<reference evidence="2" key="1">
    <citation type="submission" date="2013-09" db="EMBL/GenBank/DDBJ databases">
        <title>Corchorus olitorius genome sequencing.</title>
        <authorList>
            <person name="Alam M."/>
            <person name="Haque M.S."/>
            <person name="Islam M.S."/>
            <person name="Emdad E.M."/>
            <person name="Islam M.M."/>
            <person name="Ahmed B."/>
            <person name="Halim A."/>
            <person name="Hossen Q.M.M."/>
            <person name="Hossain M.Z."/>
            <person name="Ahmed R."/>
            <person name="Khan M.M."/>
            <person name="Islam R."/>
            <person name="Rashid M.M."/>
            <person name="Khan S.A."/>
            <person name="Rahman M.S."/>
            <person name="Alam M."/>
            <person name="Yahiya A.S."/>
            <person name="Khan M.S."/>
            <person name="Azam M.S."/>
            <person name="Haque T."/>
            <person name="Lashkar M.Z.H."/>
            <person name="Akhand A.I."/>
            <person name="Morshed G."/>
            <person name="Roy S."/>
            <person name="Uddin K.S."/>
            <person name="Rabeya T."/>
            <person name="Hossain A.S."/>
            <person name="Chowdhury A."/>
            <person name="Snigdha A.R."/>
            <person name="Mortoza M.S."/>
            <person name="Matin S.A."/>
            <person name="Hoque S.M.E."/>
            <person name="Islam M.K."/>
            <person name="Roy D.K."/>
            <person name="Haider R."/>
            <person name="Moosa M.M."/>
            <person name="Elias S.M."/>
            <person name="Hasan A.M."/>
            <person name="Jahan S."/>
            <person name="Shafiuddin M."/>
            <person name="Mahmood N."/>
            <person name="Shommy N.S."/>
        </authorList>
    </citation>
    <scope>NUCLEOTIDE SEQUENCE [LARGE SCALE GENOMIC DNA]</scope>
    <source>
        <strain evidence="2">cv. O-4</strain>
    </source>
</reference>
<evidence type="ECO:0000313" key="1">
    <source>
        <dbReference type="EMBL" id="OMO50663.1"/>
    </source>
</evidence>
<dbReference type="Proteomes" id="UP000187203">
    <property type="component" value="Unassembled WGS sequence"/>
</dbReference>